<sequence>MAAAAVVPLEGVGQEVGVGHLRDDDRSRLVPEPHRACVHRTKPGPTKGKAPSARSKRGFLQVSARAPGTAKGALEGAVQVVGVEVVEAGHLRLLPAIGAVGAPAVLHADREDFGLRVEELREDRLVGDVLAGRVGLPVGRLRRVVGDERHVTALAPRTLRIEEFLRETGVARERVEVDEPARNDRHAVVEGPLHLLVEGAALAALVGEVDFRPGVGARTVVAGPASDGVLKGELRVDDDLAGRLALGDVGDCDEDVLRAEHLVAGLPAHKALVDGAGDVHAEDAVERVGARRRKAPRLLKLLQNVAAVLDGTLLRRAGRREAATLDPRVHGVQRRTLARRHFGRRLFGDEVLFGHHTVAVDEAGGGHVAAARRDFGADAVAVRELLEPVPEGPVGLRIVLAALRRPLLQGLRPARDRVEPAVADALALYFREVRRTGDVVGRGALFVARRIAGRFLGGAASGHREAGNHSGQDHPARLLHRLHRAFSLRLLEACGWVVGGARRRTRTRENNKYVTRFLAESWPLHRFVKSETGAKALFDFGHLPE</sequence>
<organism evidence="1 2">
    <name type="scientific">Daphnia magna</name>
    <dbReference type="NCBI Taxonomy" id="35525"/>
    <lineage>
        <taxon>Eukaryota</taxon>
        <taxon>Metazoa</taxon>
        <taxon>Ecdysozoa</taxon>
        <taxon>Arthropoda</taxon>
        <taxon>Crustacea</taxon>
        <taxon>Branchiopoda</taxon>
        <taxon>Diplostraca</taxon>
        <taxon>Cladocera</taxon>
        <taxon>Anomopoda</taxon>
        <taxon>Daphniidae</taxon>
        <taxon>Daphnia</taxon>
    </lineage>
</organism>
<evidence type="ECO:0000313" key="1">
    <source>
        <dbReference type="EMBL" id="KAK4045252.1"/>
    </source>
</evidence>
<dbReference type="EMBL" id="JAOYFB010000041">
    <property type="protein sequence ID" value="KAK4045252.1"/>
    <property type="molecule type" value="Genomic_DNA"/>
</dbReference>
<dbReference type="Proteomes" id="UP001234178">
    <property type="component" value="Unassembled WGS sequence"/>
</dbReference>
<name>A0ABR0B9K0_9CRUS</name>
<gene>
    <name evidence="1" type="ORF">OUZ56_032661</name>
</gene>
<comment type="caution">
    <text evidence="1">The sequence shown here is derived from an EMBL/GenBank/DDBJ whole genome shotgun (WGS) entry which is preliminary data.</text>
</comment>
<proteinExistence type="predicted"/>
<protein>
    <submittedName>
        <fullName evidence="1">Uncharacterized protein</fullName>
    </submittedName>
</protein>
<reference evidence="1 2" key="1">
    <citation type="journal article" date="2023" name="Nucleic Acids Res.">
        <title>The hologenome of Daphnia magna reveals possible DNA methylation and microbiome-mediated evolution of the host genome.</title>
        <authorList>
            <person name="Chaturvedi A."/>
            <person name="Li X."/>
            <person name="Dhandapani V."/>
            <person name="Marshall H."/>
            <person name="Kissane S."/>
            <person name="Cuenca-Cambronero M."/>
            <person name="Asole G."/>
            <person name="Calvet F."/>
            <person name="Ruiz-Romero M."/>
            <person name="Marangio P."/>
            <person name="Guigo R."/>
            <person name="Rago D."/>
            <person name="Mirbahai L."/>
            <person name="Eastwood N."/>
            <person name="Colbourne J.K."/>
            <person name="Zhou J."/>
            <person name="Mallon E."/>
            <person name="Orsini L."/>
        </authorList>
    </citation>
    <scope>NUCLEOTIDE SEQUENCE [LARGE SCALE GENOMIC DNA]</scope>
    <source>
        <strain evidence="1">LRV0_1</strain>
    </source>
</reference>
<accession>A0ABR0B9K0</accession>
<feature type="non-terminal residue" evidence="1">
    <location>
        <position position="545"/>
    </location>
</feature>
<evidence type="ECO:0000313" key="2">
    <source>
        <dbReference type="Proteomes" id="UP001234178"/>
    </source>
</evidence>
<keyword evidence="2" id="KW-1185">Reference proteome</keyword>